<dbReference type="InterPro" id="IPR011041">
    <property type="entry name" value="Quinoprot_gluc/sorb_DH_b-prop"/>
</dbReference>
<dbReference type="InterPro" id="IPR054539">
    <property type="entry name" value="Beta-prop_PDH"/>
</dbReference>
<feature type="signal peptide" evidence="1">
    <location>
        <begin position="1"/>
        <end position="19"/>
    </location>
</feature>
<feature type="chain" id="PRO_5006133163" evidence="1">
    <location>
        <begin position="20"/>
        <end position="424"/>
    </location>
</feature>
<evidence type="ECO:0000313" key="4">
    <source>
        <dbReference type="Proteomes" id="UP000050544"/>
    </source>
</evidence>
<evidence type="ECO:0000256" key="1">
    <source>
        <dbReference type="SAM" id="SignalP"/>
    </source>
</evidence>
<protein>
    <submittedName>
        <fullName evidence="3">Sorbosone dehydrogenase</fullName>
    </submittedName>
</protein>
<dbReference type="SUPFAM" id="SSF50952">
    <property type="entry name" value="Soluble quinoprotein glucose dehydrogenase"/>
    <property type="match status" value="1"/>
</dbReference>
<dbReference type="PANTHER" id="PTHR19328:SF53">
    <property type="entry name" value="MEMBRANE PROTEIN"/>
    <property type="match status" value="1"/>
</dbReference>
<comment type="caution">
    <text evidence="3">The sequence shown here is derived from an EMBL/GenBank/DDBJ whole genome shotgun (WGS) entry which is preliminary data.</text>
</comment>
<dbReference type="Pfam" id="PF22807">
    <property type="entry name" value="TrAA12"/>
    <property type="match status" value="1"/>
</dbReference>
<proteinExistence type="predicted"/>
<dbReference type="PATRIC" id="fig|869279.4.peg.1444"/>
<sequence length="424" mass="45884">MKMCRIILGLLLIAGLGWAGQQVGAQTGGVTTLYLPLVGRGLPLPPPDEAASRLRVPPGFAIRIFAQNLPARPRFMAFGPDGWLYVSLMNSGQIARLPDRDADGLADAVEVVASDLYLPHGLEWHAGWLYVAEGDRVERLRDEDGNGSLETRKLVTDNIPPPVGHSSRTLHIGPDGKLYVSAGSSCNVCEEEDPRRAAILRFNLDGSIPADNPFAGDADPHRRPLWAWGLRNSVDFLWIPSGDLWADHNGSDGLGDDLPPEEIIIPVQRGAWYGWPYCYTPGVGRVSGLEVRDERLALPSGLNCAQAVPALFTASAHSAPLGMTLGAGTLFPPAYRQSLYVAYHGSWNTSPANYRDCKVERILLDDLGQPVSAEPFVDGFRAAGKPCGDTATWGRPADVIFGPEGAMYISDDKGMRVYRVIPTP</sequence>
<gene>
    <name evidence="3" type="ORF">SE15_09185</name>
</gene>
<evidence type="ECO:0000259" key="2">
    <source>
        <dbReference type="Pfam" id="PF22807"/>
    </source>
</evidence>
<dbReference type="Gene3D" id="2.120.10.30">
    <property type="entry name" value="TolB, C-terminal domain"/>
    <property type="match status" value="1"/>
</dbReference>
<accession>A0A0P6XPI7</accession>
<keyword evidence="1" id="KW-0732">Signal</keyword>
<dbReference type="RefSeq" id="WP_054521817.1">
    <property type="nucleotide sequence ID" value="NZ_LGKO01000005.1"/>
</dbReference>
<dbReference type="Proteomes" id="UP000050544">
    <property type="component" value="Unassembled WGS sequence"/>
</dbReference>
<dbReference type="PANTHER" id="PTHR19328">
    <property type="entry name" value="HEDGEHOG-INTERACTING PROTEIN"/>
    <property type="match status" value="1"/>
</dbReference>
<feature type="domain" description="Pyrroloquinoline quinone-dependent pyranose dehydrogenase beta-propeller" evidence="2">
    <location>
        <begin position="55"/>
        <end position="418"/>
    </location>
</feature>
<dbReference type="AlphaFoldDB" id="A0A0P6XPI7"/>
<keyword evidence="4" id="KW-1185">Reference proteome</keyword>
<reference evidence="3 4" key="1">
    <citation type="submission" date="2015-07" db="EMBL/GenBank/DDBJ databases">
        <title>Whole genome sequence of Thermanaerothrix daxensis DSM 23592.</title>
        <authorList>
            <person name="Hemp J."/>
            <person name="Ward L.M."/>
            <person name="Pace L.A."/>
            <person name="Fischer W.W."/>
        </authorList>
    </citation>
    <scope>NUCLEOTIDE SEQUENCE [LARGE SCALE GENOMIC DNA]</scope>
    <source>
        <strain evidence="3 4">GNS-1</strain>
    </source>
</reference>
<evidence type="ECO:0000313" key="3">
    <source>
        <dbReference type="EMBL" id="KPL82348.1"/>
    </source>
</evidence>
<dbReference type="InterPro" id="IPR011042">
    <property type="entry name" value="6-blade_b-propeller_TolB-like"/>
</dbReference>
<name>A0A0P6XPI7_9CHLR</name>
<dbReference type="STRING" id="869279.SE15_09185"/>
<dbReference type="EMBL" id="LGKO01000005">
    <property type="protein sequence ID" value="KPL82348.1"/>
    <property type="molecule type" value="Genomic_DNA"/>
</dbReference>
<organism evidence="3 4">
    <name type="scientific">Thermanaerothrix daxensis</name>
    <dbReference type="NCBI Taxonomy" id="869279"/>
    <lineage>
        <taxon>Bacteria</taxon>
        <taxon>Bacillati</taxon>
        <taxon>Chloroflexota</taxon>
        <taxon>Anaerolineae</taxon>
        <taxon>Anaerolineales</taxon>
        <taxon>Anaerolineaceae</taxon>
        <taxon>Thermanaerothrix</taxon>
    </lineage>
</organism>